<comment type="caution">
    <text evidence="2">The sequence shown here is derived from an EMBL/GenBank/DDBJ whole genome shotgun (WGS) entry which is preliminary data.</text>
</comment>
<organism evidence="2 3">
    <name type="scientific">Adhaeribacter terrigena</name>
    <dbReference type="NCBI Taxonomy" id="2793070"/>
    <lineage>
        <taxon>Bacteria</taxon>
        <taxon>Pseudomonadati</taxon>
        <taxon>Bacteroidota</taxon>
        <taxon>Cytophagia</taxon>
        <taxon>Cytophagales</taxon>
        <taxon>Hymenobacteraceae</taxon>
        <taxon>Adhaeribacter</taxon>
    </lineage>
</organism>
<accession>A0ABS1BXT3</accession>
<name>A0ABS1BXT3_9BACT</name>
<evidence type="ECO:0000256" key="1">
    <source>
        <dbReference type="SAM" id="MobiDB-lite"/>
    </source>
</evidence>
<dbReference type="EMBL" id="JAEHFX010000001">
    <property type="protein sequence ID" value="MBK0401968.1"/>
    <property type="molecule type" value="Genomic_DNA"/>
</dbReference>
<feature type="compositionally biased region" description="Basic and acidic residues" evidence="1">
    <location>
        <begin position="24"/>
        <end position="57"/>
    </location>
</feature>
<gene>
    <name evidence="2" type="ORF">I5M27_03165</name>
</gene>
<dbReference type="InterPro" id="IPR038643">
    <property type="entry name" value="PliI_sf"/>
</dbReference>
<dbReference type="InterPro" id="IPR031948">
    <property type="entry name" value="PliI"/>
</dbReference>
<dbReference type="Proteomes" id="UP000644147">
    <property type="component" value="Unassembled WGS sequence"/>
</dbReference>
<keyword evidence="3" id="KW-1185">Reference proteome</keyword>
<protein>
    <submittedName>
        <fullName evidence="2">PliI family lysozyme inhibitor of I-type lysozyme</fullName>
    </submittedName>
</protein>
<evidence type="ECO:0000313" key="2">
    <source>
        <dbReference type="EMBL" id="MBK0401968.1"/>
    </source>
</evidence>
<reference evidence="2 3" key="1">
    <citation type="submission" date="2020-12" db="EMBL/GenBank/DDBJ databases">
        <title>Bacterial novel species Adhaeribacter sp. BT258 isolated from soil.</title>
        <authorList>
            <person name="Jung H.-Y."/>
        </authorList>
    </citation>
    <scope>NUCLEOTIDE SEQUENCE [LARGE SCALE GENOMIC DNA]</scope>
    <source>
        <strain evidence="2 3">BT258</strain>
    </source>
</reference>
<evidence type="ECO:0000313" key="3">
    <source>
        <dbReference type="Proteomes" id="UP000644147"/>
    </source>
</evidence>
<proteinExistence type="predicted"/>
<dbReference type="Gene3D" id="2.40.128.460">
    <property type="entry name" value="Periplasmic lysozyme inhibitor of I-type lysozyme"/>
    <property type="match status" value="1"/>
</dbReference>
<feature type="region of interest" description="Disordered" evidence="1">
    <location>
        <begin position="24"/>
        <end position="61"/>
    </location>
</feature>
<dbReference type="PROSITE" id="PS51257">
    <property type="entry name" value="PROKAR_LIPOPROTEIN"/>
    <property type="match status" value="1"/>
</dbReference>
<dbReference type="RefSeq" id="WP_200504567.1">
    <property type="nucleotide sequence ID" value="NZ_JAEHFX010000001.1"/>
</dbReference>
<sequence>MRKIFPYLFTAIIASSLVVSCSESKERVHSERTGTDSDVKTDSMSVQDKEPAEEPKTTQEPVIKAEPVSADFSKVLTYKNITFTVNAYGKGSLQQVSIEPGGLSATNREEKLETEPVVNAETGDLNADGFPELLIYTQSAGSGSYGKVIAFSVNNGKSMSRVTFPEIADNATLKKGYGGHDKFTVVNNALTQEFPLYNEGDVNGKPSEMKRVITYKLKNGETSRIFEVDQVKDIAGK</sequence>
<dbReference type="CDD" id="cd09632">
    <property type="entry name" value="PliI_like"/>
    <property type="match status" value="1"/>
</dbReference>